<evidence type="ECO:0000313" key="2">
    <source>
        <dbReference type="Proteomes" id="UP001212841"/>
    </source>
</evidence>
<accession>A0AAD5SHT7</accession>
<dbReference type="Proteomes" id="UP001212841">
    <property type="component" value="Unassembled WGS sequence"/>
</dbReference>
<proteinExistence type="predicted"/>
<sequence>MRATKMEKGAELDIKKYIRYKPNPIVKVVIRDGSITKGDYIPQLGSVKSVQDDGDEIEKAKARDKPYIITTRVTDEMFKEIDPHL</sequence>
<comment type="caution">
    <text evidence="1">The sequence shown here is derived from an EMBL/GenBank/DDBJ whole genome shotgun (WGS) entry which is preliminary data.</text>
</comment>
<name>A0AAD5SHT7_9FUNG</name>
<dbReference type="EMBL" id="JADGJD010000107">
    <property type="protein sequence ID" value="KAJ3054903.1"/>
    <property type="molecule type" value="Genomic_DNA"/>
</dbReference>
<evidence type="ECO:0000313" key="1">
    <source>
        <dbReference type="EMBL" id="KAJ3054903.1"/>
    </source>
</evidence>
<organism evidence="1 2">
    <name type="scientific">Rhizophlyctis rosea</name>
    <dbReference type="NCBI Taxonomy" id="64517"/>
    <lineage>
        <taxon>Eukaryota</taxon>
        <taxon>Fungi</taxon>
        <taxon>Fungi incertae sedis</taxon>
        <taxon>Chytridiomycota</taxon>
        <taxon>Chytridiomycota incertae sedis</taxon>
        <taxon>Chytridiomycetes</taxon>
        <taxon>Rhizophlyctidales</taxon>
        <taxon>Rhizophlyctidaceae</taxon>
        <taxon>Rhizophlyctis</taxon>
    </lineage>
</organism>
<keyword evidence="2" id="KW-1185">Reference proteome</keyword>
<protein>
    <submittedName>
        <fullName evidence="1">Uncharacterized protein</fullName>
    </submittedName>
</protein>
<reference evidence="1" key="1">
    <citation type="submission" date="2020-05" db="EMBL/GenBank/DDBJ databases">
        <title>Phylogenomic resolution of chytrid fungi.</title>
        <authorList>
            <person name="Stajich J.E."/>
            <person name="Amses K."/>
            <person name="Simmons R."/>
            <person name="Seto K."/>
            <person name="Myers J."/>
            <person name="Bonds A."/>
            <person name="Quandt C.A."/>
            <person name="Barry K."/>
            <person name="Liu P."/>
            <person name="Grigoriev I."/>
            <person name="Longcore J.E."/>
            <person name="James T.Y."/>
        </authorList>
    </citation>
    <scope>NUCLEOTIDE SEQUENCE</scope>
    <source>
        <strain evidence="1">JEL0318</strain>
    </source>
</reference>
<dbReference type="AlphaFoldDB" id="A0AAD5SHT7"/>
<gene>
    <name evidence="1" type="ORF">HK097_000420</name>
</gene>